<evidence type="ECO:0000256" key="3">
    <source>
        <dbReference type="ARBA" id="ARBA00009620"/>
    </source>
</evidence>
<dbReference type="InterPro" id="IPR007533">
    <property type="entry name" value="Cyt_c_oxidase_assmbl_CtaG"/>
</dbReference>
<evidence type="ECO:0000256" key="5">
    <source>
        <dbReference type="ARBA" id="ARBA00022692"/>
    </source>
</evidence>
<feature type="topological domain" description="Periplasmic" evidence="10">
    <location>
        <begin position="46"/>
        <end position="207"/>
    </location>
</feature>
<dbReference type="InterPro" id="IPR023471">
    <property type="entry name" value="CtaG/Cox11_dom_sf"/>
</dbReference>
<proteinExistence type="inferred from homology"/>
<comment type="subcellular location">
    <subcellularLocation>
        <location evidence="2 10">Cell inner membrane</location>
        <topology evidence="2 10">Single-pass type II membrane protein</topology>
        <orientation evidence="2 10">Periplasmic side</orientation>
    </subcellularLocation>
</comment>
<organism evidence="12 13">
    <name type="scientific">Ancylobacter rudongensis</name>
    <dbReference type="NCBI Taxonomy" id="177413"/>
    <lineage>
        <taxon>Bacteria</taxon>
        <taxon>Pseudomonadati</taxon>
        <taxon>Pseudomonadota</taxon>
        <taxon>Alphaproteobacteria</taxon>
        <taxon>Hyphomicrobiales</taxon>
        <taxon>Xanthobacteraceae</taxon>
        <taxon>Ancylobacter</taxon>
    </lineage>
</organism>
<dbReference type="FunFam" id="2.60.370.10:FF:000001">
    <property type="entry name" value="COX11 cytochrome c oxidase assembly homolog"/>
    <property type="match status" value="1"/>
</dbReference>
<keyword evidence="8 10" id="KW-0186">Copper</keyword>
<dbReference type="PANTHER" id="PTHR21320:SF3">
    <property type="entry name" value="CYTOCHROME C OXIDASE ASSEMBLY PROTEIN COX11, MITOCHONDRIAL-RELATED"/>
    <property type="match status" value="1"/>
</dbReference>
<keyword evidence="7 10" id="KW-1133">Transmembrane helix</keyword>
<protein>
    <recommendedName>
        <fullName evidence="4 10">Cytochrome c oxidase assembly protein CtaG</fullName>
    </recommendedName>
</protein>
<dbReference type="GO" id="GO:0005886">
    <property type="term" value="C:plasma membrane"/>
    <property type="evidence" value="ECO:0007669"/>
    <property type="project" value="UniProtKB-SubCell"/>
</dbReference>
<evidence type="ECO:0000256" key="7">
    <source>
        <dbReference type="ARBA" id="ARBA00022989"/>
    </source>
</evidence>
<dbReference type="Proteomes" id="UP000198889">
    <property type="component" value="Unassembled WGS sequence"/>
</dbReference>
<dbReference type="NCBIfam" id="NF003465">
    <property type="entry name" value="PRK05089.1"/>
    <property type="match status" value="1"/>
</dbReference>
<dbReference type="STRING" id="177413.SAMN05660859_2786"/>
<dbReference type="PIRSF" id="PIRSF005413">
    <property type="entry name" value="COX11"/>
    <property type="match status" value="1"/>
</dbReference>
<evidence type="ECO:0000256" key="2">
    <source>
        <dbReference type="ARBA" id="ARBA00004382"/>
    </source>
</evidence>
<evidence type="ECO:0000256" key="10">
    <source>
        <dbReference type="HAMAP-Rule" id="MF_00155"/>
    </source>
</evidence>
<feature type="transmembrane region" description="Helical" evidence="11">
    <location>
        <begin position="27"/>
        <end position="49"/>
    </location>
</feature>
<evidence type="ECO:0000256" key="8">
    <source>
        <dbReference type="ARBA" id="ARBA00023008"/>
    </source>
</evidence>
<dbReference type="RefSeq" id="WP_091440613.1">
    <property type="nucleotide sequence ID" value="NZ_FMTP01000004.1"/>
</dbReference>
<sequence length="207" mass="22348">MAAEREDPVEAPAAQAARRRARNHRTVALSCAAFVAVMTGAAFAAVPLYQMFCQVTGFGGATRVAAAAPGAPLERMVEVRFDANTAPGLDWSFTPELRSVDVRVGETKLAYYRVHNRSSQPVTASATYNVTPTQSGYHFAKMQCFCFTDQTLQPGETLDMPVVFFVDPAFAEDPEMRGVKTITLSYTFFPKAAPLAAGTLKDGKAPL</sequence>
<evidence type="ECO:0000256" key="9">
    <source>
        <dbReference type="ARBA" id="ARBA00023136"/>
    </source>
</evidence>
<keyword evidence="5 10" id="KW-0812">Transmembrane</keyword>
<dbReference type="EMBL" id="FMTP01000004">
    <property type="protein sequence ID" value="SCW78463.1"/>
    <property type="molecule type" value="Genomic_DNA"/>
</dbReference>
<dbReference type="PANTHER" id="PTHR21320">
    <property type="entry name" value="CYTOCHROME C OXIDASE ASSEMBLY PROTEIN COX11-RELATED"/>
    <property type="match status" value="1"/>
</dbReference>
<accession>A0A1G4TAH2</accession>
<name>A0A1G4TAH2_9HYPH</name>
<feature type="topological domain" description="Cytoplasmic" evidence="10">
    <location>
        <begin position="1"/>
        <end position="21"/>
    </location>
</feature>
<evidence type="ECO:0000256" key="6">
    <source>
        <dbReference type="ARBA" id="ARBA00022968"/>
    </source>
</evidence>
<evidence type="ECO:0000256" key="1">
    <source>
        <dbReference type="ARBA" id="ARBA00004007"/>
    </source>
</evidence>
<evidence type="ECO:0000313" key="13">
    <source>
        <dbReference type="Proteomes" id="UP000198889"/>
    </source>
</evidence>
<dbReference type="Pfam" id="PF04442">
    <property type="entry name" value="CtaG_Cox11"/>
    <property type="match status" value="1"/>
</dbReference>
<dbReference type="AlphaFoldDB" id="A0A1G4TAH2"/>
<keyword evidence="10" id="KW-1003">Cell membrane</keyword>
<dbReference type="GO" id="GO:0005507">
    <property type="term" value="F:copper ion binding"/>
    <property type="evidence" value="ECO:0007669"/>
    <property type="project" value="InterPro"/>
</dbReference>
<comment type="function">
    <text evidence="1 10">Exerts its effect at some terminal stage of cytochrome c oxidase synthesis, probably by being involved in the insertion of the copper B into subunit I.</text>
</comment>
<evidence type="ECO:0000256" key="4">
    <source>
        <dbReference type="ARBA" id="ARBA00015384"/>
    </source>
</evidence>
<dbReference type="Gene3D" id="2.60.370.10">
    <property type="entry name" value="Ctag/Cox11"/>
    <property type="match status" value="1"/>
</dbReference>
<keyword evidence="6 10" id="KW-0735">Signal-anchor</keyword>
<evidence type="ECO:0000256" key="11">
    <source>
        <dbReference type="SAM" id="Phobius"/>
    </source>
</evidence>
<dbReference type="SUPFAM" id="SSF110111">
    <property type="entry name" value="Ctag/Cox11"/>
    <property type="match status" value="1"/>
</dbReference>
<comment type="similarity">
    <text evidence="3 10">Belongs to the COX11/CtaG family.</text>
</comment>
<keyword evidence="13" id="KW-1185">Reference proteome</keyword>
<dbReference type="HAMAP" id="MF_00155">
    <property type="entry name" value="CtaG"/>
    <property type="match status" value="1"/>
</dbReference>
<dbReference type="GO" id="GO:0008535">
    <property type="term" value="P:respiratory chain complex IV assembly"/>
    <property type="evidence" value="ECO:0007669"/>
    <property type="project" value="UniProtKB-UniRule"/>
</dbReference>
<gene>
    <name evidence="10" type="primary">ctaG</name>
    <name evidence="12" type="ORF">SAMN05660859_2786</name>
</gene>
<keyword evidence="9 10" id="KW-0472">Membrane</keyword>
<reference evidence="13" key="1">
    <citation type="submission" date="2016-10" db="EMBL/GenBank/DDBJ databases">
        <authorList>
            <person name="Varghese N."/>
            <person name="Submissions S."/>
        </authorList>
    </citation>
    <scope>NUCLEOTIDE SEQUENCE [LARGE SCALE GENOMIC DNA]</scope>
    <source>
        <strain evidence="13">CGMCC 1.1761</strain>
    </source>
</reference>
<keyword evidence="10" id="KW-0997">Cell inner membrane</keyword>
<evidence type="ECO:0000313" key="12">
    <source>
        <dbReference type="EMBL" id="SCW78463.1"/>
    </source>
</evidence>